<proteinExistence type="predicted"/>
<dbReference type="GO" id="GO:0016627">
    <property type="term" value="F:oxidoreductase activity, acting on the CH-CH group of donors"/>
    <property type="evidence" value="ECO:0007669"/>
    <property type="project" value="TreeGrafter"/>
</dbReference>
<dbReference type="PANTHER" id="PTHR35176">
    <property type="entry name" value="HEME OXYGENASE HI_0854-RELATED"/>
    <property type="match status" value="1"/>
</dbReference>
<dbReference type="GO" id="GO:0070967">
    <property type="term" value="F:coenzyme F420 binding"/>
    <property type="evidence" value="ECO:0007669"/>
    <property type="project" value="TreeGrafter"/>
</dbReference>
<accession>A0A9W6V757</accession>
<feature type="domain" description="Pyridoxamine 5'-phosphate oxidase N-terminal" evidence="2">
    <location>
        <begin position="6"/>
        <end position="113"/>
    </location>
</feature>
<comment type="caution">
    <text evidence="3">The sequence shown here is derived from an EMBL/GenBank/DDBJ whole genome shotgun (WGS) entry which is preliminary data.</text>
</comment>
<dbReference type="AlphaFoldDB" id="A0A9W6V757"/>
<dbReference type="InterPro" id="IPR011576">
    <property type="entry name" value="Pyridox_Oxase_N"/>
</dbReference>
<reference evidence="3" key="1">
    <citation type="submission" date="2023-02" db="EMBL/GenBank/DDBJ databases">
        <title>Actinokineospora globicatena NBRC 15670.</title>
        <authorList>
            <person name="Ichikawa N."/>
            <person name="Sato H."/>
            <person name="Tonouchi N."/>
        </authorList>
    </citation>
    <scope>NUCLEOTIDE SEQUENCE</scope>
    <source>
        <strain evidence="3">NBRC 15670</strain>
    </source>
</reference>
<dbReference type="GO" id="GO:0005829">
    <property type="term" value="C:cytosol"/>
    <property type="evidence" value="ECO:0007669"/>
    <property type="project" value="TreeGrafter"/>
</dbReference>
<dbReference type="EMBL" id="BSSD01000001">
    <property type="protein sequence ID" value="GLW89644.1"/>
    <property type="molecule type" value="Genomic_DNA"/>
</dbReference>
<keyword evidence="4" id="KW-1185">Reference proteome</keyword>
<dbReference type="Proteomes" id="UP001165042">
    <property type="component" value="Unassembled WGS sequence"/>
</dbReference>
<evidence type="ECO:0000313" key="3">
    <source>
        <dbReference type="EMBL" id="GLW89644.1"/>
    </source>
</evidence>
<dbReference type="InterPro" id="IPR019920">
    <property type="entry name" value="F420-binding_dom_put"/>
</dbReference>
<evidence type="ECO:0000313" key="4">
    <source>
        <dbReference type="Proteomes" id="UP001165042"/>
    </source>
</evidence>
<protein>
    <submittedName>
        <fullName evidence="3">PPOX class F420-dependent enzyme</fullName>
    </submittedName>
</protein>
<dbReference type="Gene3D" id="2.30.110.10">
    <property type="entry name" value="Electron Transport, Fmn-binding Protein, Chain A"/>
    <property type="match status" value="1"/>
</dbReference>
<dbReference type="SUPFAM" id="SSF50475">
    <property type="entry name" value="FMN-binding split barrel"/>
    <property type="match status" value="1"/>
</dbReference>
<evidence type="ECO:0000256" key="1">
    <source>
        <dbReference type="ARBA" id="ARBA00023002"/>
    </source>
</evidence>
<name>A0A9W6V757_9PSEU</name>
<dbReference type="InterPro" id="IPR052019">
    <property type="entry name" value="F420H2_bilvrd_red/Heme_oxyg"/>
</dbReference>
<gene>
    <name evidence="3" type="ORF">Aglo03_04600</name>
</gene>
<dbReference type="NCBIfam" id="TIGR03618">
    <property type="entry name" value="Rv1155_F420"/>
    <property type="match status" value="1"/>
</dbReference>
<dbReference type="RefSeq" id="WP_285607046.1">
    <property type="nucleotide sequence ID" value="NZ_BSSD01000001.1"/>
</dbReference>
<dbReference type="Pfam" id="PF01243">
    <property type="entry name" value="PNPOx_N"/>
    <property type="match status" value="1"/>
</dbReference>
<dbReference type="PANTHER" id="PTHR35176:SF1">
    <property type="entry name" value="F420H(2)-DEPENDENT BILIVERDIN REDUCTASE"/>
    <property type="match status" value="1"/>
</dbReference>
<keyword evidence="1" id="KW-0560">Oxidoreductase</keyword>
<organism evidence="3 4">
    <name type="scientific">Actinokineospora globicatena</name>
    <dbReference type="NCBI Taxonomy" id="103729"/>
    <lineage>
        <taxon>Bacteria</taxon>
        <taxon>Bacillati</taxon>
        <taxon>Actinomycetota</taxon>
        <taxon>Actinomycetes</taxon>
        <taxon>Pseudonocardiales</taxon>
        <taxon>Pseudonocardiaceae</taxon>
        <taxon>Actinokineospora</taxon>
    </lineage>
</organism>
<dbReference type="InterPro" id="IPR012349">
    <property type="entry name" value="Split_barrel_FMN-bd"/>
</dbReference>
<evidence type="ECO:0000259" key="2">
    <source>
        <dbReference type="Pfam" id="PF01243"/>
    </source>
</evidence>
<sequence length="141" mass="15877">MPRMSDEAWRAFALTGTRTGKLAVVRRDGTPHVTPIWFLLDGDDIVFTTWSDSVKYRALRRTGRFSVCVDDQEPPYSYVTVTGTPTFIDDLAVVREWATRIGARYMGEHRAAEYGIRNSVPGEYLVRGRIESVVGFTAIAD</sequence>